<keyword evidence="3" id="KW-1185">Reference proteome</keyword>
<dbReference type="InterPro" id="IPR036047">
    <property type="entry name" value="F-box-like_dom_sf"/>
</dbReference>
<sequence>MENLGFANLTLGAAAAVEEHQGKANDDPFERLSDELIVSHILDKVSEAKYLCRCSLVSKRFSSLVFVSKSVSLKIPVEMPVVQPDPTPRLAAFPGKPVHAVTYPMGFLQLKAYKCIRGGSSPPHCAFDADLMLDYLPKFLGKFTELKSLAVEFDYSASGVDGNLNFAKQPVIKWTFDPEAWCFVLVIAPRSIDEVGENIYARESDLHQIVSDVHVGIFVCSCIIMGGLVRLLSESLAQVVITDSKKQGRIDFGETDIVEITSKVRPFMTAEEDSKLLLKIWEESTFEQLQEMHAISAAFASLPAPDMKVTSFFLGKGKAKGKGKGNKGKGKSKARGNEGDCDDDYQEVKKAFQGPQAFCLNAVMEMLKEIRGSF</sequence>
<evidence type="ECO:0000256" key="1">
    <source>
        <dbReference type="SAM" id="MobiDB-lite"/>
    </source>
</evidence>
<dbReference type="InterPro" id="IPR044809">
    <property type="entry name" value="AUF1-like"/>
</dbReference>
<proteinExistence type="predicted"/>
<gene>
    <name evidence="2" type="ORF">GSCOC_T00029063001</name>
</gene>
<organism evidence="2 3">
    <name type="scientific">Coffea canephora</name>
    <name type="common">Robusta coffee</name>
    <dbReference type="NCBI Taxonomy" id="49390"/>
    <lineage>
        <taxon>Eukaryota</taxon>
        <taxon>Viridiplantae</taxon>
        <taxon>Streptophyta</taxon>
        <taxon>Embryophyta</taxon>
        <taxon>Tracheophyta</taxon>
        <taxon>Spermatophyta</taxon>
        <taxon>Magnoliopsida</taxon>
        <taxon>eudicotyledons</taxon>
        <taxon>Gunneridae</taxon>
        <taxon>Pentapetalae</taxon>
        <taxon>asterids</taxon>
        <taxon>lamiids</taxon>
        <taxon>Gentianales</taxon>
        <taxon>Rubiaceae</taxon>
        <taxon>Ixoroideae</taxon>
        <taxon>Gardenieae complex</taxon>
        <taxon>Bertiereae - Coffeeae clade</taxon>
        <taxon>Coffeeae</taxon>
        <taxon>Coffea</taxon>
    </lineage>
</organism>
<name>A0A068TTT6_COFCA</name>
<reference evidence="3" key="1">
    <citation type="journal article" date="2014" name="Science">
        <title>The coffee genome provides insight into the convergent evolution of caffeine biosynthesis.</title>
        <authorList>
            <person name="Denoeud F."/>
            <person name="Carretero-Paulet L."/>
            <person name="Dereeper A."/>
            <person name="Droc G."/>
            <person name="Guyot R."/>
            <person name="Pietrella M."/>
            <person name="Zheng C."/>
            <person name="Alberti A."/>
            <person name="Anthony F."/>
            <person name="Aprea G."/>
            <person name="Aury J.M."/>
            <person name="Bento P."/>
            <person name="Bernard M."/>
            <person name="Bocs S."/>
            <person name="Campa C."/>
            <person name="Cenci A."/>
            <person name="Combes M.C."/>
            <person name="Crouzillat D."/>
            <person name="Da Silva C."/>
            <person name="Daddiego L."/>
            <person name="De Bellis F."/>
            <person name="Dussert S."/>
            <person name="Garsmeur O."/>
            <person name="Gayraud T."/>
            <person name="Guignon V."/>
            <person name="Jahn K."/>
            <person name="Jamilloux V."/>
            <person name="Joet T."/>
            <person name="Labadie K."/>
            <person name="Lan T."/>
            <person name="Leclercq J."/>
            <person name="Lepelley M."/>
            <person name="Leroy T."/>
            <person name="Li L.T."/>
            <person name="Librado P."/>
            <person name="Lopez L."/>
            <person name="Munoz A."/>
            <person name="Noel B."/>
            <person name="Pallavicini A."/>
            <person name="Perrotta G."/>
            <person name="Poncet V."/>
            <person name="Pot D."/>
            <person name="Priyono X."/>
            <person name="Rigoreau M."/>
            <person name="Rouard M."/>
            <person name="Rozas J."/>
            <person name="Tranchant-Dubreuil C."/>
            <person name="VanBuren R."/>
            <person name="Zhang Q."/>
            <person name="Andrade A.C."/>
            <person name="Argout X."/>
            <person name="Bertrand B."/>
            <person name="de Kochko A."/>
            <person name="Graziosi G."/>
            <person name="Henry R.J."/>
            <person name="Jayarama X."/>
            <person name="Ming R."/>
            <person name="Nagai C."/>
            <person name="Rounsley S."/>
            <person name="Sankoff D."/>
            <person name="Giuliano G."/>
            <person name="Albert V.A."/>
            <person name="Wincker P."/>
            <person name="Lashermes P."/>
        </authorList>
    </citation>
    <scope>NUCLEOTIDE SEQUENCE [LARGE SCALE GENOMIC DNA]</scope>
    <source>
        <strain evidence="3">cv. DH200-94</strain>
    </source>
</reference>
<dbReference type="InParanoid" id="A0A068TTT6"/>
<dbReference type="OrthoDB" id="812961at2759"/>
<feature type="region of interest" description="Disordered" evidence="1">
    <location>
        <begin position="317"/>
        <end position="340"/>
    </location>
</feature>
<dbReference type="PANTHER" id="PTHR31215">
    <property type="entry name" value="OS05G0510400 PROTEIN-RELATED"/>
    <property type="match status" value="1"/>
</dbReference>
<dbReference type="PhylomeDB" id="A0A068TTT6"/>
<evidence type="ECO:0000313" key="3">
    <source>
        <dbReference type="Proteomes" id="UP000295252"/>
    </source>
</evidence>
<feature type="compositionally biased region" description="Basic residues" evidence="1">
    <location>
        <begin position="317"/>
        <end position="334"/>
    </location>
</feature>
<dbReference type="SUPFAM" id="SSF81383">
    <property type="entry name" value="F-box domain"/>
    <property type="match status" value="1"/>
</dbReference>
<dbReference type="EMBL" id="HG739088">
    <property type="protein sequence ID" value="CDO99472.1"/>
    <property type="molecule type" value="Genomic_DNA"/>
</dbReference>
<dbReference type="AlphaFoldDB" id="A0A068TTT6"/>
<dbReference type="Gene3D" id="1.20.1280.50">
    <property type="match status" value="1"/>
</dbReference>
<dbReference type="Gramene" id="CDO99472">
    <property type="protein sequence ID" value="CDO99472"/>
    <property type="gene ID" value="GSCOC_T00029063001"/>
</dbReference>
<protein>
    <submittedName>
        <fullName evidence="2">Uncharacterized protein</fullName>
    </submittedName>
</protein>
<evidence type="ECO:0000313" key="2">
    <source>
        <dbReference type="EMBL" id="CDO99472.1"/>
    </source>
</evidence>
<dbReference type="Proteomes" id="UP000295252">
    <property type="component" value="Chromosome IV"/>
</dbReference>
<accession>A0A068TTT6</accession>